<evidence type="ECO:0000313" key="2">
    <source>
        <dbReference type="EMBL" id="SDX37572.1"/>
    </source>
</evidence>
<dbReference type="OrthoDB" id="1957900at2"/>
<evidence type="ECO:0000256" key="1">
    <source>
        <dbReference type="SAM" id="Phobius"/>
    </source>
</evidence>
<dbReference type="EMBL" id="FNNG01000010">
    <property type="protein sequence ID" value="SDX37572.1"/>
    <property type="molecule type" value="Genomic_DNA"/>
</dbReference>
<keyword evidence="1" id="KW-1133">Transmembrane helix</keyword>
<feature type="transmembrane region" description="Helical" evidence="1">
    <location>
        <begin position="92"/>
        <end position="109"/>
    </location>
</feature>
<evidence type="ECO:0000313" key="3">
    <source>
        <dbReference type="Proteomes" id="UP000198828"/>
    </source>
</evidence>
<dbReference type="RefSeq" id="WP_093753628.1">
    <property type="nucleotide sequence ID" value="NZ_BSYN01000005.1"/>
</dbReference>
<reference evidence="2 3" key="1">
    <citation type="submission" date="2016-10" db="EMBL/GenBank/DDBJ databases">
        <authorList>
            <person name="de Groot N.N."/>
        </authorList>
    </citation>
    <scope>NUCLEOTIDE SEQUENCE [LARGE SCALE GENOMIC DNA]</scope>
    <source>
        <strain evidence="2 3">DSM 23310</strain>
    </source>
</reference>
<feature type="transmembrane region" description="Helical" evidence="1">
    <location>
        <begin position="67"/>
        <end position="86"/>
    </location>
</feature>
<keyword evidence="1" id="KW-0472">Membrane</keyword>
<name>A0A1H3B6J7_9FIRM</name>
<sequence length="181" mass="20151">MRKENFFFYYILISLSILYIAFKNNDSIINRILILGIIVFFGMAIWDHFYEIKELIQVKSKIRKVNFENILLILGTTFAASITWHINHTLGYGHIIANGIVGIFVGLLFSKQKAGAFYIASFVGMSGEKIVSSMFMAGLIGLFAGFVIIFSKEVYDGIGGKGGTIAALSTQIVRLLMGLFI</sequence>
<feature type="transmembrane region" description="Helical" evidence="1">
    <location>
        <begin position="7"/>
        <end position="22"/>
    </location>
</feature>
<organism evidence="2 3">
    <name type="scientific">Tepidimicrobium xylanilyticum</name>
    <dbReference type="NCBI Taxonomy" id="1123352"/>
    <lineage>
        <taxon>Bacteria</taxon>
        <taxon>Bacillati</taxon>
        <taxon>Bacillota</taxon>
        <taxon>Tissierellia</taxon>
        <taxon>Tissierellales</taxon>
        <taxon>Tepidimicrobiaceae</taxon>
        <taxon>Tepidimicrobium</taxon>
    </lineage>
</organism>
<accession>A0A1H3B6J7</accession>
<gene>
    <name evidence="2" type="ORF">SAMN05660923_02189</name>
</gene>
<dbReference type="AlphaFoldDB" id="A0A1H3B6J7"/>
<keyword evidence="1" id="KW-0812">Transmembrane</keyword>
<protein>
    <submittedName>
        <fullName evidence="2">Uncharacterized protein</fullName>
    </submittedName>
</protein>
<proteinExistence type="predicted"/>
<dbReference type="Proteomes" id="UP000198828">
    <property type="component" value="Unassembled WGS sequence"/>
</dbReference>
<keyword evidence="3" id="KW-1185">Reference proteome</keyword>
<feature type="transmembrane region" description="Helical" evidence="1">
    <location>
        <begin position="130"/>
        <end position="150"/>
    </location>
</feature>
<feature type="transmembrane region" description="Helical" evidence="1">
    <location>
        <begin position="28"/>
        <end position="46"/>
    </location>
</feature>